<comment type="subunit">
    <text evidence="19">Homooctamer, including four polyglutamate binding sites. The subunits are arranged as a tetramer of dimers, and form a planar ring-shaped structure.</text>
</comment>
<dbReference type="GeneTree" id="ENSGT00390000005581"/>
<evidence type="ECO:0000256" key="5">
    <source>
        <dbReference type="ARBA" id="ARBA00008297"/>
    </source>
</evidence>
<dbReference type="Pfam" id="PF04961">
    <property type="entry name" value="FTCD_C"/>
    <property type="match status" value="1"/>
</dbReference>
<dbReference type="InterPro" id="IPR051623">
    <property type="entry name" value="FTCD"/>
</dbReference>
<sequence length="546" mass="59415">MSKLVECVPNFSNGRSKEIIDAIAQAIAQSDGCFLLDVDPGPSTNRTVYTFVGSPAAVVEGALNAAREAHRLINMATHSGEHPRLGALDVCPFVPVRDVTMEECVQCAVSFGQQLASQLLVPVYLYGEAARHQHRRTLPSIRAGEYEGLQEKLCDAQWKPDFGPVEFVPSWGATVTGARTFLIAFNINLLSTREQAHRLALNIREQGRGPGQPGRLLKVQAMGWYLEEEDIAQVSTNLMDFKVTGLHNVYEEIRRDAKELKMPVIGSQLVGLVPLAAMLHTAQYYITRDKLFILTEEQKLRLVVSRLGLNLLAPFNVKERIIEYMVPGQEEAGLASLSLTGFVRSVGARTAAPGGGSVAAAVAAMGAALGSMVGLMSYGKRQFEVVDAVMRRVIPPLHHTAHQLLTMVDTDSRVFSNYMAALKLPKSTMEERARRNAAVQAGLKEAVNVPLALAETVTSLWSTLEELATCGNLACTSDLQVAVKALELGVFGAQCNVLTNLRDISDQQFNCQARERISQCLSEAGSCSARLLAVLAERMKADRPAM</sequence>
<evidence type="ECO:0000256" key="20">
    <source>
        <dbReference type="ARBA" id="ARBA00030029"/>
    </source>
</evidence>
<keyword evidence="14" id="KW-0333">Golgi apparatus</keyword>
<evidence type="ECO:0000256" key="11">
    <source>
        <dbReference type="ARBA" id="ARBA00022679"/>
    </source>
</evidence>
<keyword evidence="17" id="KW-0511">Multifunctional enzyme</keyword>
<evidence type="ECO:0000256" key="10">
    <source>
        <dbReference type="ARBA" id="ARBA00022490"/>
    </source>
</evidence>
<keyword evidence="15" id="KW-0206">Cytoskeleton</keyword>
<dbReference type="InParanoid" id="A0A4W3JWK1"/>
<name>A0A4W3JWK1_CALMI</name>
<evidence type="ECO:0000256" key="3">
    <source>
        <dbReference type="ARBA" id="ARBA00004555"/>
    </source>
</evidence>
<dbReference type="EC" id="2.1.2.5" evidence="7"/>
<dbReference type="InterPro" id="IPR037064">
    <property type="entry name" value="Formiminotransferase_N_sf"/>
</dbReference>
<feature type="domain" description="Formiminotransferase C-terminal subdomain" evidence="21">
    <location>
        <begin position="181"/>
        <end position="325"/>
    </location>
</feature>
<dbReference type="InterPro" id="IPR022384">
    <property type="entry name" value="FormiminoTrfase_cat_dom_sf"/>
</dbReference>
<dbReference type="Gene3D" id="3.30.70.670">
    <property type="entry name" value="Formiminotransferase, C-terminal subdomain"/>
    <property type="match status" value="1"/>
</dbReference>
<evidence type="ECO:0000256" key="12">
    <source>
        <dbReference type="ARBA" id="ARBA00022808"/>
    </source>
</evidence>
<comment type="similarity">
    <text evidence="5">In the N-terminal section; belongs to the formiminotransferase family.</text>
</comment>
<evidence type="ECO:0000313" key="23">
    <source>
        <dbReference type="Ensembl" id="ENSCMIP00000036235.1"/>
    </source>
</evidence>
<comment type="pathway">
    <text evidence="4">Amino-acid degradation; L-histidine degradation into L-glutamate; L-glutamate from N-formimidoyl-L-glutamate (transferase route): step 1/1.</text>
</comment>
<dbReference type="GO" id="GO:0019557">
    <property type="term" value="P:L-histidine catabolic process to glutamate and formate"/>
    <property type="evidence" value="ECO:0007669"/>
    <property type="project" value="UniProtKB-UniPathway"/>
</dbReference>
<keyword evidence="13" id="KW-0290">Folate-binding</keyword>
<dbReference type="GO" id="GO:0005542">
    <property type="term" value="F:folic acid binding"/>
    <property type="evidence" value="ECO:0007669"/>
    <property type="project" value="UniProtKB-KW"/>
</dbReference>
<keyword evidence="24" id="KW-1185">Reference proteome</keyword>
<evidence type="ECO:0000256" key="15">
    <source>
        <dbReference type="ARBA" id="ARBA00023212"/>
    </source>
</evidence>
<dbReference type="Gene3D" id="1.20.120.680">
    <property type="entry name" value="Formiminotetrahydrofolate cyclodeaminase monomer, up-and-down helical bundle"/>
    <property type="match status" value="1"/>
</dbReference>
<evidence type="ECO:0000256" key="2">
    <source>
        <dbReference type="ARBA" id="ARBA00004114"/>
    </source>
</evidence>
<evidence type="ECO:0000256" key="1">
    <source>
        <dbReference type="ARBA" id="ARBA00002680"/>
    </source>
</evidence>
<comment type="function">
    <text evidence="1">Binds and promotes bundling of vimentin filaments originating from the Golgi.</text>
</comment>
<evidence type="ECO:0000256" key="16">
    <source>
        <dbReference type="ARBA" id="ARBA00023239"/>
    </source>
</evidence>
<keyword evidence="11" id="KW-0808">Transferase</keyword>
<dbReference type="PANTHER" id="PTHR12234">
    <property type="entry name" value="FORMIMINOTRANSFERASE-CYCLODEAMINASE"/>
    <property type="match status" value="1"/>
</dbReference>
<dbReference type="InterPro" id="IPR012886">
    <property type="entry name" value="Formiminotransferase_N"/>
</dbReference>
<reference evidence="24" key="3">
    <citation type="journal article" date="2014" name="Nature">
        <title>Elephant shark genome provides unique insights into gnathostome evolution.</title>
        <authorList>
            <consortium name="International Elephant Shark Genome Sequencing Consortium"/>
            <person name="Venkatesh B."/>
            <person name="Lee A.P."/>
            <person name="Ravi V."/>
            <person name="Maurya A.K."/>
            <person name="Lian M.M."/>
            <person name="Swann J.B."/>
            <person name="Ohta Y."/>
            <person name="Flajnik M.F."/>
            <person name="Sutoh Y."/>
            <person name="Kasahara M."/>
            <person name="Hoon S."/>
            <person name="Gangu V."/>
            <person name="Roy S.W."/>
            <person name="Irimia M."/>
            <person name="Korzh V."/>
            <person name="Kondrychyn I."/>
            <person name="Lim Z.W."/>
            <person name="Tay B.H."/>
            <person name="Tohari S."/>
            <person name="Kong K.W."/>
            <person name="Ho S."/>
            <person name="Lorente-Galdos B."/>
            <person name="Quilez J."/>
            <person name="Marques-Bonet T."/>
            <person name="Raney B.J."/>
            <person name="Ingham P.W."/>
            <person name="Tay A."/>
            <person name="Hillier L.W."/>
            <person name="Minx P."/>
            <person name="Boehm T."/>
            <person name="Wilson R.K."/>
            <person name="Brenner S."/>
            <person name="Warren W.C."/>
        </authorList>
    </citation>
    <scope>NUCLEOTIDE SEQUENCE [LARGE SCALE GENOMIC DNA]</scope>
</reference>
<dbReference type="GO" id="GO:0030412">
    <property type="term" value="F:formimidoyltetrahydrofolate cyclodeaminase activity"/>
    <property type="evidence" value="ECO:0007669"/>
    <property type="project" value="UniProtKB-EC"/>
</dbReference>
<dbReference type="FunFam" id="1.20.120.680:FF:000001">
    <property type="entry name" value="Formimidoyltransferase cyclodeaminase"/>
    <property type="match status" value="1"/>
</dbReference>
<protein>
    <recommendedName>
        <fullName evidence="9">Formimidoyltransferase-cyclodeaminase</fullName>
        <ecNumber evidence="7">2.1.2.5</ecNumber>
        <ecNumber evidence="8">4.3.1.4</ecNumber>
    </recommendedName>
    <alternativeName>
        <fullName evidence="20">Formiminotransferase-cyclodeaminase</fullName>
    </alternativeName>
</protein>
<dbReference type="FunFam" id="3.30.990.10:FF:000001">
    <property type="entry name" value="Formimidoyltransferase cyclodeaminase"/>
    <property type="match status" value="1"/>
</dbReference>
<comment type="subcellular location">
    <subcellularLocation>
        <location evidence="2">Cytoplasm</location>
        <location evidence="2">Cytoskeleton</location>
        <location evidence="2">Microtubule organizing center</location>
        <location evidence="2">Centrosome</location>
        <location evidence="2">Centriole</location>
    </subcellularLocation>
    <subcellularLocation>
        <location evidence="3">Golgi apparatus</location>
    </subcellularLocation>
</comment>
<comment type="similarity">
    <text evidence="6">In the C-terminal section; belongs to the cyclodeaminase/cyclohydrolase family.</text>
</comment>
<dbReference type="InterPro" id="IPR036178">
    <property type="entry name" value="Formintransfe-cycloase-like_sf"/>
</dbReference>
<dbReference type="InterPro" id="IPR004227">
    <property type="entry name" value="Formiminotransferase_cat"/>
</dbReference>
<evidence type="ECO:0000256" key="8">
    <source>
        <dbReference type="ARBA" id="ARBA00012998"/>
    </source>
</evidence>
<dbReference type="InterPro" id="IPR007044">
    <property type="entry name" value="Cyclodeamin/CycHdrlase"/>
</dbReference>
<evidence type="ECO:0000256" key="4">
    <source>
        <dbReference type="ARBA" id="ARBA00005082"/>
    </source>
</evidence>
<dbReference type="SMART" id="SM01221">
    <property type="entry name" value="FTCD"/>
    <property type="match status" value="1"/>
</dbReference>
<dbReference type="Pfam" id="PF07837">
    <property type="entry name" value="FTCD_N"/>
    <property type="match status" value="1"/>
</dbReference>
<dbReference type="UniPathway" id="UPA00379">
    <property type="reaction ID" value="UER00555"/>
</dbReference>
<evidence type="ECO:0000256" key="6">
    <source>
        <dbReference type="ARBA" id="ARBA00010825"/>
    </source>
</evidence>
<evidence type="ECO:0000256" key="7">
    <source>
        <dbReference type="ARBA" id="ARBA00012252"/>
    </source>
</evidence>
<comment type="function">
    <text evidence="18">Folate-dependent enzyme, that displays both transferase and deaminase activity. Serves to channel one-carbon units from formiminoglutamate to the folate pool.</text>
</comment>
<dbReference type="FunCoup" id="A0A4W3JWK1">
    <property type="interactions" value="15"/>
</dbReference>
<evidence type="ECO:0000256" key="19">
    <source>
        <dbReference type="ARBA" id="ARBA00025915"/>
    </source>
</evidence>
<dbReference type="FunFam" id="3.30.70.670:FF:000001">
    <property type="entry name" value="Formimidoyltransferase cyclodeaminase"/>
    <property type="match status" value="1"/>
</dbReference>
<proteinExistence type="inferred from homology"/>
<dbReference type="GO" id="GO:0005814">
    <property type="term" value="C:centriole"/>
    <property type="evidence" value="ECO:0007669"/>
    <property type="project" value="UniProtKB-SubCell"/>
</dbReference>
<reference evidence="23" key="4">
    <citation type="submission" date="2025-08" db="UniProtKB">
        <authorList>
            <consortium name="Ensembl"/>
        </authorList>
    </citation>
    <scope>IDENTIFICATION</scope>
</reference>
<evidence type="ECO:0000259" key="21">
    <source>
        <dbReference type="SMART" id="SM01221"/>
    </source>
</evidence>
<dbReference type="Gene3D" id="3.30.990.10">
    <property type="entry name" value="Formiminotransferase, N-terminal subdomain"/>
    <property type="match status" value="1"/>
</dbReference>
<reference evidence="23" key="5">
    <citation type="submission" date="2025-09" db="UniProtKB">
        <authorList>
            <consortium name="Ensembl"/>
        </authorList>
    </citation>
    <scope>IDENTIFICATION</scope>
</reference>
<dbReference type="STRING" id="7868.ENSCMIP00000036235"/>
<feature type="domain" description="Formiminotransferase N-terminal subdomain" evidence="22">
    <location>
        <begin position="3"/>
        <end position="180"/>
    </location>
</feature>
<reference evidence="24" key="1">
    <citation type="journal article" date="2006" name="Science">
        <title>Ancient noncoding elements conserved in the human genome.</title>
        <authorList>
            <person name="Venkatesh B."/>
            <person name="Kirkness E.F."/>
            <person name="Loh Y.H."/>
            <person name="Halpern A.L."/>
            <person name="Lee A.P."/>
            <person name="Johnson J."/>
            <person name="Dandona N."/>
            <person name="Viswanathan L.D."/>
            <person name="Tay A."/>
            <person name="Venter J.C."/>
            <person name="Strausberg R.L."/>
            <person name="Brenner S."/>
        </authorList>
    </citation>
    <scope>NUCLEOTIDE SEQUENCE [LARGE SCALE GENOMIC DNA]</scope>
</reference>
<dbReference type="GO" id="GO:0030409">
    <property type="term" value="F:glutamate formimidoyltransferase activity"/>
    <property type="evidence" value="ECO:0007669"/>
    <property type="project" value="UniProtKB-EC"/>
</dbReference>
<dbReference type="InterPro" id="IPR013802">
    <property type="entry name" value="Formiminotransferase_C"/>
</dbReference>
<gene>
    <name evidence="23" type="primary">ftcd</name>
</gene>
<keyword evidence="10" id="KW-0963">Cytoplasm</keyword>
<evidence type="ECO:0000256" key="13">
    <source>
        <dbReference type="ARBA" id="ARBA00022954"/>
    </source>
</evidence>
<dbReference type="SUPFAM" id="SSF101262">
    <property type="entry name" value="Methenyltetrahydrofolate cyclohydrolase-like"/>
    <property type="match status" value="1"/>
</dbReference>
<dbReference type="EC" id="4.3.1.4" evidence="8"/>
<organism evidence="23 24">
    <name type="scientific">Callorhinchus milii</name>
    <name type="common">Ghost shark</name>
    <dbReference type="NCBI Taxonomy" id="7868"/>
    <lineage>
        <taxon>Eukaryota</taxon>
        <taxon>Metazoa</taxon>
        <taxon>Chordata</taxon>
        <taxon>Craniata</taxon>
        <taxon>Vertebrata</taxon>
        <taxon>Chondrichthyes</taxon>
        <taxon>Holocephali</taxon>
        <taxon>Chimaeriformes</taxon>
        <taxon>Callorhinchidae</taxon>
        <taxon>Callorhinchus</taxon>
    </lineage>
</organism>
<evidence type="ECO:0000259" key="22">
    <source>
        <dbReference type="SMART" id="SM01222"/>
    </source>
</evidence>
<evidence type="ECO:0000256" key="9">
    <source>
        <dbReference type="ARBA" id="ARBA00017787"/>
    </source>
</evidence>
<dbReference type="Proteomes" id="UP000314986">
    <property type="component" value="Unassembled WGS sequence"/>
</dbReference>
<dbReference type="InterPro" id="IPR037070">
    <property type="entry name" value="Formiminotransferase_C_sf"/>
</dbReference>
<dbReference type="Ensembl" id="ENSCMIT00000036767.1">
    <property type="protein sequence ID" value="ENSCMIP00000036235.1"/>
    <property type="gene ID" value="ENSCMIG00000015307.1"/>
</dbReference>
<keyword evidence="12" id="KW-0369">Histidine metabolism</keyword>
<dbReference type="GO" id="GO:0019556">
    <property type="term" value="P:L-histidine catabolic process to glutamate and formamide"/>
    <property type="evidence" value="ECO:0007669"/>
    <property type="project" value="UniProtKB-UniPathway"/>
</dbReference>
<dbReference type="NCBIfam" id="TIGR02024">
    <property type="entry name" value="FtcD"/>
    <property type="match status" value="1"/>
</dbReference>
<dbReference type="PANTHER" id="PTHR12234:SF0">
    <property type="entry name" value="FORMIMIDOYLTRANSFERASE-CYCLODEAMINASE"/>
    <property type="match status" value="1"/>
</dbReference>
<evidence type="ECO:0000313" key="24">
    <source>
        <dbReference type="Proteomes" id="UP000314986"/>
    </source>
</evidence>
<dbReference type="SMART" id="SM01222">
    <property type="entry name" value="FTCD_N"/>
    <property type="match status" value="1"/>
</dbReference>
<dbReference type="SUPFAM" id="SSF55116">
    <property type="entry name" value="Formiminotransferase domain of formiminotransferase-cyclodeaminase"/>
    <property type="match status" value="2"/>
</dbReference>
<accession>A0A4W3JWK1</accession>
<evidence type="ECO:0000256" key="17">
    <source>
        <dbReference type="ARBA" id="ARBA00023268"/>
    </source>
</evidence>
<evidence type="ECO:0000256" key="18">
    <source>
        <dbReference type="ARBA" id="ARBA00025506"/>
    </source>
</evidence>
<dbReference type="Pfam" id="PF02971">
    <property type="entry name" value="FTCD"/>
    <property type="match status" value="1"/>
</dbReference>
<dbReference type="GO" id="GO:0005794">
    <property type="term" value="C:Golgi apparatus"/>
    <property type="evidence" value="ECO:0007669"/>
    <property type="project" value="UniProtKB-SubCell"/>
</dbReference>
<keyword evidence="16" id="KW-0456">Lyase</keyword>
<dbReference type="AlphaFoldDB" id="A0A4W3JWK1"/>
<evidence type="ECO:0000256" key="14">
    <source>
        <dbReference type="ARBA" id="ARBA00023034"/>
    </source>
</evidence>
<reference evidence="24" key="2">
    <citation type="journal article" date="2007" name="PLoS Biol.">
        <title>Survey sequencing and comparative analysis of the elephant shark (Callorhinchus milii) genome.</title>
        <authorList>
            <person name="Venkatesh B."/>
            <person name="Kirkness E.F."/>
            <person name="Loh Y.H."/>
            <person name="Halpern A.L."/>
            <person name="Lee A.P."/>
            <person name="Johnson J."/>
            <person name="Dandona N."/>
            <person name="Viswanathan L.D."/>
            <person name="Tay A."/>
            <person name="Venter J.C."/>
            <person name="Strausberg R.L."/>
            <person name="Brenner S."/>
        </authorList>
    </citation>
    <scope>NUCLEOTIDE SEQUENCE [LARGE SCALE GENOMIC DNA]</scope>
</reference>